<sequence>MGRFEVSGENKEWLSRSAVASAINIHSFPNLQDYFLAEDALSIAVRSMGGNSSLLTFESVECMEAFLKEKNGNKLDEFISIDGTTQSKAKFDSALLLIGSDSQEFVNKTIACDMGSARFHIVAIEEPGLDHLQLIRSDQNVSCSQLL</sequence>
<dbReference type="EMBL" id="JAAGAX010000008">
    <property type="protein sequence ID" value="KAF2308028.1"/>
    <property type="molecule type" value="Genomic_DNA"/>
</dbReference>
<name>A0A6A6M658_HEVBR</name>
<protein>
    <submittedName>
        <fullName evidence="1">Uncharacterized protein</fullName>
    </submittedName>
</protein>
<dbReference type="AlphaFoldDB" id="A0A6A6M658"/>
<comment type="caution">
    <text evidence="1">The sequence shown here is derived from an EMBL/GenBank/DDBJ whole genome shotgun (WGS) entry which is preliminary data.</text>
</comment>
<keyword evidence="2" id="KW-1185">Reference proteome</keyword>
<organism evidence="1 2">
    <name type="scientific">Hevea brasiliensis</name>
    <name type="common">Para rubber tree</name>
    <name type="synonym">Siphonia brasiliensis</name>
    <dbReference type="NCBI Taxonomy" id="3981"/>
    <lineage>
        <taxon>Eukaryota</taxon>
        <taxon>Viridiplantae</taxon>
        <taxon>Streptophyta</taxon>
        <taxon>Embryophyta</taxon>
        <taxon>Tracheophyta</taxon>
        <taxon>Spermatophyta</taxon>
        <taxon>Magnoliopsida</taxon>
        <taxon>eudicotyledons</taxon>
        <taxon>Gunneridae</taxon>
        <taxon>Pentapetalae</taxon>
        <taxon>rosids</taxon>
        <taxon>fabids</taxon>
        <taxon>Malpighiales</taxon>
        <taxon>Euphorbiaceae</taxon>
        <taxon>Crotonoideae</taxon>
        <taxon>Micrandreae</taxon>
        <taxon>Hevea</taxon>
    </lineage>
</organism>
<proteinExistence type="predicted"/>
<dbReference type="Proteomes" id="UP000467840">
    <property type="component" value="Chromosome 9"/>
</dbReference>
<evidence type="ECO:0000313" key="1">
    <source>
        <dbReference type="EMBL" id="KAF2308028.1"/>
    </source>
</evidence>
<evidence type="ECO:0000313" key="2">
    <source>
        <dbReference type="Proteomes" id="UP000467840"/>
    </source>
</evidence>
<reference evidence="1 2" key="1">
    <citation type="journal article" date="2020" name="Mol. Plant">
        <title>The Chromosome-Based Rubber Tree Genome Provides New Insights into Spurge Genome Evolution and Rubber Biosynthesis.</title>
        <authorList>
            <person name="Liu J."/>
            <person name="Shi C."/>
            <person name="Shi C.C."/>
            <person name="Li W."/>
            <person name="Zhang Q.J."/>
            <person name="Zhang Y."/>
            <person name="Li K."/>
            <person name="Lu H.F."/>
            <person name="Shi C."/>
            <person name="Zhu S.T."/>
            <person name="Xiao Z.Y."/>
            <person name="Nan H."/>
            <person name="Yue Y."/>
            <person name="Zhu X.G."/>
            <person name="Wu Y."/>
            <person name="Hong X.N."/>
            <person name="Fan G.Y."/>
            <person name="Tong Y."/>
            <person name="Zhang D."/>
            <person name="Mao C.L."/>
            <person name="Liu Y.L."/>
            <person name="Hao S.J."/>
            <person name="Liu W.Q."/>
            <person name="Lv M.Q."/>
            <person name="Zhang H.B."/>
            <person name="Liu Y."/>
            <person name="Hu-Tang G.R."/>
            <person name="Wang J.P."/>
            <person name="Wang J.H."/>
            <person name="Sun Y.H."/>
            <person name="Ni S.B."/>
            <person name="Chen W.B."/>
            <person name="Zhang X.C."/>
            <person name="Jiao Y.N."/>
            <person name="Eichler E.E."/>
            <person name="Li G.H."/>
            <person name="Liu X."/>
            <person name="Gao L.Z."/>
        </authorList>
    </citation>
    <scope>NUCLEOTIDE SEQUENCE [LARGE SCALE GENOMIC DNA]</scope>
    <source>
        <strain evidence="2">cv. GT1</strain>
        <tissue evidence="1">Leaf</tissue>
    </source>
</reference>
<accession>A0A6A6M658</accession>
<gene>
    <name evidence="1" type="ORF">GH714_034581</name>
</gene>